<dbReference type="Pfam" id="PF17820">
    <property type="entry name" value="PDZ_6"/>
    <property type="match status" value="1"/>
</dbReference>
<keyword evidence="8" id="KW-1185">Reference proteome</keyword>
<dbReference type="Proteomes" id="UP000295578">
    <property type="component" value="Unassembled WGS sequence"/>
</dbReference>
<dbReference type="NCBIfam" id="TIGR00225">
    <property type="entry name" value="prc"/>
    <property type="match status" value="1"/>
</dbReference>
<evidence type="ECO:0000256" key="1">
    <source>
        <dbReference type="ARBA" id="ARBA00009179"/>
    </source>
</evidence>
<dbReference type="GO" id="GO:0006508">
    <property type="term" value="P:proteolysis"/>
    <property type="evidence" value="ECO:0007669"/>
    <property type="project" value="UniProtKB-KW"/>
</dbReference>
<dbReference type="SUPFAM" id="SSF50156">
    <property type="entry name" value="PDZ domain-like"/>
    <property type="match status" value="1"/>
</dbReference>
<dbReference type="SUPFAM" id="SSF52096">
    <property type="entry name" value="ClpP/crotonase"/>
    <property type="match status" value="1"/>
</dbReference>
<dbReference type="AlphaFoldDB" id="A0A4R5A6T0"/>
<dbReference type="GO" id="GO:0008236">
    <property type="term" value="F:serine-type peptidase activity"/>
    <property type="evidence" value="ECO:0007669"/>
    <property type="project" value="UniProtKB-KW"/>
</dbReference>
<evidence type="ECO:0000256" key="4">
    <source>
        <dbReference type="ARBA" id="ARBA00022825"/>
    </source>
</evidence>
<dbReference type="Pfam" id="PF03572">
    <property type="entry name" value="Peptidase_S41"/>
    <property type="match status" value="1"/>
</dbReference>
<dbReference type="InterPro" id="IPR001478">
    <property type="entry name" value="PDZ"/>
</dbReference>
<dbReference type="GO" id="GO:0007165">
    <property type="term" value="P:signal transduction"/>
    <property type="evidence" value="ECO:0007669"/>
    <property type="project" value="TreeGrafter"/>
</dbReference>
<comment type="similarity">
    <text evidence="1 5">Belongs to the peptidase S41A family.</text>
</comment>
<dbReference type="PANTHER" id="PTHR32060:SF30">
    <property type="entry name" value="CARBOXY-TERMINAL PROCESSING PROTEASE CTPA"/>
    <property type="match status" value="1"/>
</dbReference>
<dbReference type="Gene3D" id="3.90.226.10">
    <property type="entry name" value="2-enoyl-CoA Hydratase, Chain A, domain 1"/>
    <property type="match status" value="1"/>
</dbReference>
<evidence type="ECO:0000256" key="5">
    <source>
        <dbReference type="RuleBase" id="RU004404"/>
    </source>
</evidence>
<accession>A0A4R5A6T0</accession>
<dbReference type="Gene3D" id="3.30.750.44">
    <property type="match status" value="1"/>
</dbReference>
<feature type="domain" description="PDZ" evidence="6">
    <location>
        <begin position="99"/>
        <end position="160"/>
    </location>
</feature>
<evidence type="ECO:0000256" key="2">
    <source>
        <dbReference type="ARBA" id="ARBA00022670"/>
    </source>
</evidence>
<evidence type="ECO:0000259" key="6">
    <source>
        <dbReference type="PROSITE" id="PS50106"/>
    </source>
</evidence>
<dbReference type="PROSITE" id="PS50106">
    <property type="entry name" value="PDZ"/>
    <property type="match status" value="1"/>
</dbReference>
<reference evidence="7 8" key="1">
    <citation type="submission" date="2019-03" db="EMBL/GenBank/DDBJ databases">
        <title>Draft genome sequences of novel Actinobacteria.</title>
        <authorList>
            <person name="Sahin N."/>
            <person name="Ay H."/>
            <person name="Saygin H."/>
        </authorList>
    </citation>
    <scope>NUCLEOTIDE SEQUENCE [LARGE SCALE GENOMIC DNA]</scope>
    <source>
        <strain evidence="7 8">DSM 45941</strain>
    </source>
</reference>
<dbReference type="InterPro" id="IPR005151">
    <property type="entry name" value="Tail-specific_protease"/>
</dbReference>
<dbReference type="InterPro" id="IPR004447">
    <property type="entry name" value="Peptidase_S41A"/>
</dbReference>
<sequence>MRRRPGGVLRGAAVAAALVCAYGAGVVSGSGADRHAAVAGGGSILDEAAAKIGGRAAKPVGRGELDRAAIEGMLRGLGDKWARYYSAREYDDVEGRLTGRYSGVGLWLGNEDGDSRVLVASVQPGTAAARAGVRAGDVVTGVGGASVAGWDISRVAEALRGRPDETVELTVARERRTMRFHLVRTPVSGGDVTVTDLPQRARMIRVGAFTRGTGREVRAAVTGTSPKGRPGGGVLLDLRGNPGGLLDEAVETASAFLPGGPVVTYEPRGKPVQRRAVTRPGDARTPLVVLVDAGTASAAEIVAGSLRDRDRAVIVGSRTYGKGSVQEPLKLADGSVVELTVGRYRTPGGRNLDGVGIEPDVAVSADRPPKVAEQRARTVLRGLHATMH</sequence>
<dbReference type="SMART" id="SM00228">
    <property type="entry name" value="PDZ"/>
    <property type="match status" value="1"/>
</dbReference>
<comment type="caution">
    <text evidence="7">The sequence shown here is derived from an EMBL/GenBank/DDBJ whole genome shotgun (WGS) entry which is preliminary data.</text>
</comment>
<dbReference type="OrthoDB" id="9812068at2"/>
<protein>
    <submittedName>
        <fullName evidence="7">PDZ domain-containing protein</fullName>
    </submittedName>
</protein>
<dbReference type="PANTHER" id="PTHR32060">
    <property type="entry name" value="TAIL-SPECIFIC PROTEASE"/>
    <property type="match status" value="1"/>
</dbReference>
<evidence type="ECO:0000256" key="3">
    <source>
        <dbReference type="ARBA" id="ARBA00022801"/>
    </source>
</evidence>
<dbReference type="InterPro" id="IPR029045">
    <property type="entry name" value="ClpP/crotonase-like_dom_sf"/>
</dbReference>
<dbReference type="SMART" id="SM00245">
    <property type="entry name" value="TSPc"/>
    <property type="match status" value="1"/>
</dbReference>
<dbReference type="CDD" id="cd07560">
    <property type="entry name" value="Peptidase_S41_CPP"/>
    <property type="match status" value="1"/>
</dbReference>
<dbReference type="GO" id="GO:0004175">
    <property type="term" value="F:endopeptidase activity"/>
    <property type="evidence" value="ECO:0007669"/>
    <property type="project" value="TreeGrafter"/>
</dbReference>
<dbReference type="EMBL" id="SMKY01000290">
    <property type="protein sequence ID" value="TDD67335.1"/>
    <property type="molecule type" value="Genomic_DNA"/>
</dbReference>
<dbReference type="GO" id="GO:0030288">
    <property type="term" value="C:outer membrane-bounded periplasmic space"/>
    <property type="evidence" value="ECO:0007669"/>
    <property type="project" value="TreeGrafter"/>
</dbReference>
<evidence type="ECO:0000313" key="8">
    <source>
        <dbReference type="Proteomes" id="UP000295578"/>
    </source>
</evidence>
<keyword evidence="2 5" id="KW-0645">Protease</keyword>
<name>A0A4R5A6T0_9ACTN</name>
<dbReference type="InterPro" id="IPR036034">
    <property type="entry name" value="PDZ_sf"/>
</dbReference>
<evidence type="ECO:0000313" key="7">
    <source>
        <dbReference type="EMBL" id="TDD67335.1"/>
    </source>
</evidence>
<gene>
    <name evidence="7" type="ORF">E1293_38190</name>
</gene>
<organism evidence="7 8">
    <name type="scientific">Actinomadura darangshiensis</name>
    <dbReference type="NCBI Taxonomy" id="705336"/>
    <lineage>
        <taxon>Bacteria</taxon>
        <taxon>Bacillati</taxon>
        <taxon>Actinomycetota</taxon>
        <taxon>Actinomycetes</taxon>
        <taxon>Streptosporangiales</taxon>
        <taxon>Thermomonosporaceae</taxon>
        <taxon>Actinomadura</taxon>
    </lineage>
</organism>
<dbReference type="InterPro" id="IPR041489">
    <property type="entry name" value="PDZ_6"/>
</dbReference>
<keyword evidence="4 5" id="KW-0720">Serine protease</keyword>
<keyword evidence="3 5" id="KW-0378">Hydrolase</keyword>
<dbReference type="Gene3D" id="2.30.42.10">
    <property type="match status" value="1"/>
</dbReference>
<proteinExistence type="inferred from homology"/>